<dbReference type="Proteomes" id="UP000785679">
    <property type="component" value="Unassembled WGS sequence"/>
</dbReference>
<name>A0A8J8NII0_HALGN</name>
<sequence length="236" mass="27828">MKAIEPKKKGYIISEEEYIRHKNRQKSKKECICITLLLKLGCFLITSVVGIIFFLAFLAISVQMKQQTCLIDMPKVFCKVSSHCAYYIKNTLDDDIFNLEHRQFYERGCIKRNGVIDRVFGSYGTYENYFEAKQTNSLEKVIKDNFGEQQIGQYLTIAVRLFQALDVLIFRDHEYEYDERKIIKNEKITFHQIMFFGTFAIIMIIWFISFLALLGSIAKYHRVSTNMIKVVCEFEY</sequence>
<proteinExistence type="predicted"/>
<feature type="transmembrane region" description="Helical" evidence="1">
    <location>
        <begin position="193"/>
        <end position="214"/>
    </location>
</feature>
<dbReference type="EMBL" id="RRYP01014802">
    <property type="protein sequence ID" value="TNV75796.1"/>
    <property type="molecule type" value="Genomic_DNA"/>
</dbReference>
<keyword evidence="3" id="KW-1185">Reference proteome</keyword>
<evidence type="ECO:0000313" key="2">
    <source>
        <dbReference type="EMBL" id="TNV75796.1"/>
    </source>
</evidence>
<feature type="transmembrane region" description="Helical" evidence="1">
    <location>
        <begin position="31"/>
        <end position="60"/>
    </location>
</feature>
<gene>
    <name evidence="2" type="ORF">FGO68_gene11056</name>
</gene>
<keyword evidence="1" id="KW-0472">Membrane</keyword>
<keyword evidence="1" id="KW-1133">Transmembrane helix</keyword>
<comment type="caution">
    <text evidence="2">The sequence shown here is derived from an EMBL/GenBank/DDBJ whole genome shotgun (WGS) entry which is preliminary data.</text>
</comment>
<evidence type="ECO:0000313" key="3">
    <source>
        <dbReference type="Proteomes" id="UP000785679"/>
    </source>
</evidence>
<evidence type="ECO:0000256" key="1">
    <source>
        <dbReference type="SAM" id="Phobius"/>
    </source>
</evidence>
<organism evidence="2 3">
    <name type="scientific">Halteria grandinella</name>
    <dbReference type="NCBI Taxonomy" id="5974"/>
    <lineage>
        <taxon>Eukaryota</taxon>
        <taxon>Sar</taxon>
        <taxon>Alveolata</taxon>
        <taxon>Ciliophora</taxon>
        <taxon>Intramacronucleata</taxon>
        <taxon>Spirotrichea</taxon>
        <taxon>Stichotrichia</taxon>
        <taxon>Sporadotrichida</taxon>
        <taxon>Halteriidae</taxon>
        <taxon>Halteria</taxon>
    </lineage>
</organism>
<reference evidence="2" key="1">
    <citation type="submission" date="2019-06" db="EMBL/GenBank/DDBJ databases">
        <authorList>
            <person name="Zheng W."/>
        </authorList>
    </citation>
    <scope>NUCLEOTIDE SEQUENCE</scope>
    <source>
        <strain evidence="2">QDHG01</strain>
    </source>
</reference>
<dbReference type="AlphaFoldDB" id="A0A8J8NII0"/>
<keyword evidence="1" id="KW-0812">Transmembrane</keyword>
<accession>A0A8J8NII0</accession>
<protein>
    <submittedName>
        <fullName evidence="2">Uncharacterized protein</fullName>
    </submittedName>
</protein>